<evidence type="ECO:0000259" key="2">
    <source>
        <dbReference type="Pfam" id="PF06283"/>
    </source>
</evidence>
<comment type="caution">
    <text evidence="3">The sequence shown here is derived from an EMBL/GenBank/DDBJ whole genome shotgun (WGS) entry which is preliminary data.</text>
</comment>
<feature type="domain" description="ThuA-like" evidence="2">
    <location>
        <begin position="50"/>
        <end position="290"/>
    </location>
</feature>
<keyword evidence="1" id="KW-0732">Signal</keyword>
<sequence length="330" mass="36195">MKATLTSALTLTLTASTLMAADTDHLVFEPTGTANGKHVVLLAGDEEYRSEEAMPMLGQILAKQGFKCSVLFSLNADGTVNPEAGANLSHSESLENADAIVMSLRFRHWDDTSMERFDNALNRGVPIVALRTSTHAFKFPKDSKWAKYSFNAKKDSGWEKGFGRQVLGETWVNHHGKHKKEGTRSVVEQANAKHPVLNAVGTIFGTTDVYGANPLAPSTILLRGEVTQTLDPKSPAVEGKKNSPMMPIAWLREFKNTGSKPNRILTTTMGAATDLSDENLRRLVINGVYWGLEMDVPTKADVTLPGSWNPTKYSFKTYKKGLKPADFIVK</sequence>
<feature type="signal peptide" evidence="1">
    <location>
        <begin position="1"/>
        <end position="20"/>
    </location>
</feature>
<accession>A0ABW4Z9A1</accession>
<gene>
    <name evidence="3" type="ORF">ACFSW8_06410</name>
</gene>
<evidence type="ECO:0000313" key="4">
    <source>
        <dbReference type="Proteomes" id="UP001597389"/>
    </source>
</evidence>
<feature type="chain" id="PRO_5045222282" evidence="1">
    <location>
        <begin position="21"/>
        <end position="330"/>
    </location>
</feature>
<dbReference type="InterPro" id="IPR029062">
    <property type="entry name" value="Class_I_gatase-like"/>
</dbReference>
<dbReference type="SUPFAM" id="SSF52317">
    <property type="entry name" value="Class I glutamine amidotransferase-like"/>
    <property type="match status" value="1"/>
</dbReference>
<dbReference type="RefSeq" id="WP_377086618.1">
    <property type="nucleotide sequence ID" value="NZ_JBHSJL010000014.1"/>
</dbReference>
<protein>
    <submittedName>
        <fullName evidence="3">ThuA domain-containing protein</fullName>
    </submittedName>
</protein>
<dbReference type="Proteomes" id="UP001597389">
    <property type="component" value="Unassembled WGS sequence"/>
</dbReference>
<dbReference type="InterPro" id="IPR029010">
    <property type="entry name" value="ThuA-like"/>
</dbReference>
<evidence type="ECO:0000256" key="1">
    <source>
        <dbReference type="SAM" id="SignalP"/>
    </source>
</evidence>
<name>A0ABW4Z9A1_9BACT</name>
<keyword evidence="4" id="KW-1185">Reference proteome</keyword>
<dbReference type="EMBL" id="JBHUJB010000028">
    <property type="protein sequence ID" value="MFD2158523.1"/>
    <property type="molecule type" value="Genomic_DNA"/>
</dbReference>
<proteinExistence type="predicted"/>
<evidence type="ECO:0000313" key="3">
    <source>
        <dbReference type="EMBL" id="MFD2158523.1"/>
    </source>
</evidence>
<reference evidence="4" key="1">
    <citation type="journal article" date="2019" name="Int. J. Syst. Evol. Microbiol.">
        <title>The Global Catalogue of Microorganisms (GCM) 10K type strain sequencing project: providing services to taxonomists for standard genome sequencing and annotation.</title>
        <authorList>
            <consortium name="The Broad Institute Genomics Platform"/>
            <consortium name="The Broad Institute Genome Sequencing Center for Infectious Disease"/>
            <person name="Wu L."/>
            <person name="Ma J."/>
        </authorList>
    </citation>
    <scope>NUCLEOTIDE SEQUENCE [LARGE SCALE GENOMIC DNA]</scope>
    <source>
        <strain evidence="4">CCUG 57942</strain>
    </source>
</reference>
<organism evidence="3 4">
    <name type="scientific">Rubritalea tangerina</name>
    <dbReference type="NCBI Taxonomy" id="430798"/>
    <lineage>
        <taxon>Bacteria</taxon>
        <taxon>Pseudomonadati</taxon>
        <taxon>Verrucomicrobiota</taxon>
        <taxon>Verrucomicrobiia</taxon>
        <taxon>Verrucomicrobiales</taxon>
        <taxon>Rubritaleaceae</taxon>
        <taxon>Rubritalea</taxon>
    </lineage>
</organism>
<dbReference type="Pfam" id="PF06283">
    <property type="entry name" value="ThuA"/>
    <property type="match status" value="1"/>
</dbReference>
<dbReference type="Gene3D" id="3.40.50.880">
    <property type="match status" value="1"/>
</dbReference>